<sequence length="129" mass="15669">MVVWAHFKVKHMNKLNFFSNKQEWNSMCDYVFMQLGFSAFKFDLLNSQKKLNIKMLIIMKQIEQSLIRIKLYLIQKILRSLFDLILFRLHIIFIHSKVKKHEIIITKDKIANLIIQRHLEVQKRINLEN</sequence>
<dbReference type="AlphaFoldDB" id="A0A8S1M4E6"/>
<comment type="caution">
    <text evidence="1">The sequence shown here is derived from an EMBL/GenBank/DDBJ whole genome shotgun (WGS) entry which is preliminary data.</text>
</comment>
<dbReference type="EMBL" id="CAJJDN010000032">
    <property type="protein sequence ID" value="CAD8074917.1"/>
    <property type="molecule type" value="Genomic_DNA"/>
</dbReference>
<evidence type="ECO:0000313" key="2">
    <source>
        <dbReference type="Proteomes" id="UP000692954"/>
    </source>
</evidence>
<name>A0A8S1M4E6_9CILI</name>
<reference evidence="1" key="1">
    <citation type="submission" date="2021-01" db="EMBL/GenBank/DDBJ databases">
        <authorList>
            <consortium name="Genoscope - CEA"/>
            <person name="William W."/>
        </authorList>
    </citation>
    <scope>NUCLEOTIDE SEQUENCE</scope>
</reference>
<organism evidence="1 2">
    <name type="scientific">Paramecium sonneborni</name>
    <dbReference type="NCBI Taxonomy" id="65129"/>
    <lineage>
        <taxon>Eukaryota</taxon>
        <taxon>Sar</taxon>
        <taxon>Alveolata</taxon>
        <taxon>Ciliophora</taxon>
        <taxon>Intramacronucleata</taxon>
        <taxon>Oligohymenophorea</taxon>
        <taxon>Peniculida</taxon>
        <taxon>Parameciidae</taxon>
        <taxon>Paramecium</taxon>
    </lineage>
</organism>
<dbReference type="Proteomes" id="UP000692954">
    <property type="component" value="Unassembled WGS sequence"/>
</dbReference>
<evidence type="ECO:0000313" key="1">
    <source>
        <dbReference type="EMBL" id="CAD8074917.1"/>
    </source>
</evidence>
<keyword evidence="2" id="KW-1185">Reference proteome</keyword>
<proteinExistence type="predicted"/>
<gene>
    <name evidence="1" type="ORF">PSON_ATCC_30995.1.T0320342</name>
</gene>
<protein>
    <submittedName>
        <fullName evidence="1">Uncharacterized protein</fullName>
    </submittedName>
</protein>
<accession>A0A8S1M4E6</accession>